<dbReference type="InterPro" id="IPR020802">
    <property type="entry name" value="TesA-like"/>
</dbReference>
<dbReference type="GO" id="GO:0008610">
    <property type="term" value="P:lipid biosynthetic process"/>
    <property type="evidence" value="ECO:0007669"/>
    <property type="project" value="TreeGrafter"/>
</dbReference>
<evidence type="ECO:0000313" key="4">
    <source>
        <dbReference type="EMBL" id="MBE1485555.1"/>
    </source>
</evidence>
<organism evidence="4 5">
    <name type="scientific">Plantactinospora soyae</name>
    <dbReference type="NCBI Taxonomy" id="1544732"/>
    <lineage>
        <taxon>Bacteria</taxon>
        <taxon>Bacillati</taxon>
        <taxon>Actinomycetota</taxon>
        <taxon>Actinomycetes</taxon>
        <taxon>Micromonosporales</taxon>
        <taxon>Micromonosporaceae</taxon>
        <taxon>Plantactinospora</taxon>
    </lineage>
</organism>
<keyword evidence="2" id="KW-0378">Hydrolase</keyword>
<proteinExistence type="inferred from homology"/>
<dbReference type="GO" id="GO:0016787">
    <property type="term" value="F:hydrolase activity"/>
    <property type="evidence" value="ECO:0007669"/>
    <property type="project" value="UniProtKB-KW"/>
</dbReference>
<dbReference type="RefSeq" id="WP_192765729.1">
    <property type="nucleotide sequence ID" value="NZ_JADBEB010000001.1"/>
</dbReference>
<dbReference type="SUPFAM" id="SSF53474">
    <property type="entry name" value="alpha/beta-Hydrolases"/>
    <property type="match status" value="1"/>
</dbReference>
<gene>
    <name evidence="4" type="ORF">H4W31_001193</name>
</gene>
<dbReference type="Pfam" id="PF00975">
    <property type="entry name" value="Thioesterase"/>
    <property type="match status" value="1"/>
</dbReference>
<dbReference type="SMART" id="SM00824">
    <property type="entry name" value="PKS_TE"/>
    <property type="match status" value="1"/>
</dbReference>
<protein>
    <submittedName>
        <fullName evidence="4">Surfactin synthase thioesterase subunit</fullName>
    </submittedName>
</protein>
<feature type="domain" description="Thioesterase TesA-like" evidence="3">
    <location>
        <begin position="23"/>
        <end position="247"/>
    </location>
</feature>
<dbReference type="AlphaFoldDB" id="A0A927M2C8"/>
<dbReference type="PANTHER" id="PTHR11487">
    <property type="entry name" value="THIOESTERASE"/>
    <property type="match status" value="1"/>
</dbReference>
<dbReference type="InterPro" id="IPR012223">
    <property type="entry name" value="TEII"/>
</dbReference>
<accession>A0A927M2C8</accession>
<reference evidence="4" key="1">
    <citation type="submission" date="2020-10" db="EMBL/GenBank/DDBJ databases">
        <title>Sequencing the genomes of 1000 actinobacteria strains.</title>
        <authorList>
            <person name="Klenk H.-P."/>
        </authorList>
    </citation>
    <scope>NUCLEOTIDE SEQUENCE</scope>
    <source>
        <strain evidence="4">DSM 46832</strain>
    </source>
</reference>
<dbReference type="Proteomes" id="UP000649753">
    <property type="component" value="Unassembled WGS sequence"/>
</dbReference>
<dbReference type="EMBL" id="JADBEB010000001">
    <property type="protein sequence ID" value="MBE1485555.1"/>
    <property type="molecule type" value="Genomic_DNA"/>
</dbReference>
<name>A0A927M2C8_9ACTN</name>
<keyword evidence="5" id="KW-1185">Reference proteome</keyword>
<evidence type="ECO:0000259" key="3">
    <source>
        <dbReference type="SMART" id="SM00824"/>
    </source>
</evidence>
<dbReference type="InterPro" id="IPR001031">
    <property type="entry name" value="Thioesterase"/>
</dbReference>
<evidence type="ECO:0000256" key="1">
    <source>
        <dbReference type="ARBA" id="ARBA00007169"/>
    </source>
</evidence>
<sequence length="251" mass="27545">MAKWMPWHRRPATLSLTGRIPVYCLPHAGGPASAFLPWTRADDQDGLTFVPVELPGHGTRLAEDLLLDMDQVVDQLLAALATRPADRPFILLGHSMGGQIAYETVRCLAQADAAPLCLVVSGTRPPGSPLAQRIHDLPPDEFLTWLTRIGGTPAEVLANREIMEQLVPILRADLTLFARYTDSVEAAALDCPVLALGGTDDPMADPSWIAGWKTMTTAWFESRIFPGDHFFLHEHAVHIRAEIAAFANRCR</sequence>
<dbReference type="PANTHER" id="PTHR11487:SF0">
    <property type="entry name" value="S-ACYL FATTY ACID SYNTHASE THIOESTERASE, MEDIUM CHAIN"/>
    <property type="match status" value="1"/>
</dbReference>
<dbReference type="Gene3D" id="3.40.50.1820">
    <property type="entry name" value="alpha/beta hydrolase"/>
    <property type="match status" value="1"/>
</dbReference>
<evidence type="ECO:0000256" key="2">
    <source>
        <dbReference type="ARBA" id="ARBA00022801"/>
    </source>
</evidence>
<comment type="similarity">
    <text evidence="1">Belongs to the thioesterase family.</text>
</comment>
<comment type="caution">
    <text evidence="4">The sequence shown here is derived from an EMBL/GenBank/DDBJ whole genome shotgun (WGS) entry which is preliminary data.</text>
</comment>
<evidence type="ECO:0000313" key="5">
    <source>
        <dbReference type="Proteomes" id="UP000649753"/>
    </source>
</evidence>
<dbReference type="InterPro" id="IPR029058">
    <property type="entry name" value="AB_hydrolase_fold"/>
</dbReference>